<proteinExistence type="predicted"/>
<keyword evidence="1" id="KW-0949">S-adenosyl-L-methionine</keyword>
<dbReference type="EMBL" id="BDMD01000043">
    <property type="protein sequence ID" value="GBF09133.1"/>
    <property type="molecule type" value="Genomic_DNA"/>
</dbReference>
<gene>
    <name evidence="6" type="ORF">apy_08580</name>
</gene>
<evidence type="ECO:0000259" key="5">
    <source>
        <dbReference type="Pfam" id="PF04055"/>
    </source>
</evidence>
<dbReference type="GO" id="GO:0051536">
    <property type="term" value="F:iron-sulfur cluster binding"/>
    <property type="evidence" value="ECO:0007669"/>
    <property type="project" value="UniProtKB-KW"/>
</dbReference>
<evidence type="ECO:0000313" key="7">
    <source>
        <dbReference type="Proteomes" id="UP000291213"/>
    </source>
</evidence>
<dbReference type="Pfam" id="PF04055">
    <property type="entry name" value="Radical_SAM"/>
    <property type="match status" value="1"/>
</dbReference>
<reference evidence="6 7" key="1">
    <citation type="submission" date="2017-02" db="EMBL/GenBank/DDBJ databases">
        <title>isolation and characterization of a novel temperate virus Aeropyrum globular virus 1 infecting hyperthermophilic archaeon Aeropyrum.</title>
        <authorList>
            <person name="Yumiya M."/>
            <person name="Yoshida T."/>
            <person name="Sako Y."/>
        </authorList>
    </citation>
    <scope>NUCLEOTIDE SEQUENCE [LARGE SCALE GENOMIC DNA]</scope>
    <source>
        <strain evidence="6 7">YK1-12-2013</strain>
    </source>
</reference>
<dbReference type="InterPro" id="IPR007197">
    <property type="entry name" value="rSAM"/>
</dbReference>
<dbReference type="GO" id="GO:0003824">
    <property type="term" value="F:catalytic activity"/>
    <property type="evidence" value="ECO:0007669"/>
    <property type="project" value="InterPro"/>
</dbReference>
<dbReference type="SUPFAM" id="SSF102114">
    <property type="entry name" value="Radical SAM enzymes"/>
    <property type="match status" value="1"/>
</dbReference>
<dbReference type="InterPro" id="IPR040085">
    <property type="entry name" value="MJ0674-like"/>
</dbReference>
<name>A0A401H9R3_AERPX</name>
<dbReference type="SFLD" id="SFLDG01099">
    <property type="entry name" value="Uncharacterised_Radical_SAM_Su"/>
    <property type="match status" value="1"/>
</dbReference>
<evidence type="ECO:0000256" key="3">
    <source>
        <dbReference type="ARBA" id="ARBA00023004"/>
    </source>
</evidence>
<dbReference type="RefSeq" id="WP_131160137.1">
    <property type="nucleotide sequence ID" value="NZ_BDMD01000043.1"/>
</dbReference>
<dbReference type="SFLD" id="SFLDS00029">
    <property type="entry name" value="Radical_SAM"/>
    <property type="match status" value="1"/>
</dbReference>
<dbReference type="Proteomes" id="UP000291213">
    <property type="component" value="Unassembled WGS sequence"/>
</dbReference>
<organism evidence="6 7">
    <name type="scientific">Aeropyrum pernix</name>
    <dbReference type="NCBI Taxonomy" id="56636"/>
    <lineage>
        <taxon>Archaea</taxon>
        <taxon>Thermoproteota</taxon>
        <taxon>Thermoprotei</taxon>
        <taxon>Desulfurococcales</taxon>
        <taxon>Desulfurococcaceae</taxon>
        <taxon>Aeropyrum</taxon>
    </lineage>
</organism>
<evidence type="ECO:0000256" key="4">
    <source>
        <dbReference type="ARBA" id="ARBA00023014"/>
    </source>
</evidence>
<keyword evidence="4" id="KW-0411">Iron-sulfur</keyword>
<feature type="domain" description="Radical SAM core" evidence="5">
    <location>
        <begin position="165"/>
        <end position="322"/>
    </location>
</feature>
<evidence type="ECO:0000256" key="2">
    <source>
        <dbReference type="ARBA" id="ARBA00022723"/>
    </source>
</evidence>
<keyword evidence="2" id="KW-0479">Metal-binding</keyword>
<evidence type="ECO:0000256" key="1">
    <source>
        <dbReference type="ARBA" id="ARBA00022691"/>
    </source>
</evidence>
<dbReference type="PANTHER" id="PTHR43075:SF1">
    <property type="entry name" value="FORMATE LYASE ACTIVATING ENZYME, PUTATIVE (AFU_ORTHOLOGUE AFUA_2G15630)-RELATED"/>
    <property type="match status" value="1"/>
</dbReference>
<dbReference type="OrthoDB" id="371936at2157"/>
<dbReference type="AlphaFoldDB" id="A0A401H9R3"/>
<dbReference type="CDD" id="cd01335">
    <property type="entry name" value="Radical_SAM"/>
    <property type="match status" value="1"/>
</dbReference>
<accession>A0A401H9R3</accession>
<comment type="caution">
    <text evidence="6">The sequence shown here is derived from an EMBL/GenBank/DDBJ whole genome shotgun (WGS) entry which is preliminary data.</text>
</comment>
<protein>
    <submittedName>
        <fullName evidence="6">PflX homolog</fullName>
    </submittedName>
</protein>
<sequence length="383" mass="44745">MPIYAVPEWYIVRPDALTVWRRYPQVEEKLGWYSRVMRGEEPPKYRIVRTFEVGFDSEDDIRRASTEELWREHERVAGEFRRLSRSLREGGSYEGDLKDARPSLMDVKVELVRRLASPCELCERRCRVERAKGRRGACRLAWEVYVHSAFLHLGEEAPLVPSGTIFYGGCNFTCVFCQNWDVSQWKARDAHIVTPRRLGEIQDRLAEAGARNINHVGGDPVPSLHVIVESMKYASHMKPQLWNSNMYMTLEALDILVDLIDIWLPDLKYGNDRCAMRLSAVPRYWEVTTRNILLAAEHGDMIIRHLVMPGHVECCTKPVLRWIAENLGDRVLVNIMDQYHPDNLVLRMPHKWPEIARRPSRREIEEAWRYAEQLGLDWEPVTK</sequence>
<evidence type="ECO:0000313" key="6">
    <source>
        <dbReference type="EMBL" id="GBF09133.1"/>
    </source>
</evidence>
<dbReference type="PANTHER" id="PTHR43075">
    <property type="entry name" value="FORMATE LYASE ACTIVATING ENZYME, PUTATIVE (AFU_ORTHOLOGUE AFUA_2G15630)-RELATED"/>
    <property type="match status" value="1"/>
</dbReference>
<keyword evidence="3" id="KW-0408">Iron</keyword>
<dbReference type="Gene3D" id="3.20.20.70">
    <property type="entry name" value="Aldolase class I"/>
    <property type="match status" value="1"/>
</dbReference>
<dbReference type="InterPro" id="IPR013785">
    <property type="entry name" value="Aldolase_TIM"/>
</dbReference>
<dbReference type="InterPro" id="IPR058240">
    <property type="entry name" value="rSAM_sf"/>
</dbReference>
<dbReference type="GO" id="GO:0046872">
    <property type="term" value="F:metal ion binding"/>
    <property type="evidence" value="ECO:0007669"/>
    <property type="project" value="UniProtKB-KW"/>
</dbReference>